<dbReference type="AlphaFoldDB" id="X1CUJ3"/>
<name>X1CUJ3_9ZZZZ</name>
<organism evidence="1">
    <name type="scientific">marine sediment metagenome</name>
    <dbReference type="NCBI Taxonomy" id="412755"/>
    <lineage>
        <taxon>unclassified sequences</taxon>
        <taxon>metagenomes</taxon>
        <taxon>ecological metagenomes</taxon>
    </lineage>
</organism>
<accession>X1CUJ3</accession>
<proteinExistence type="predicted"/>
<dbReference type="EMBL" id="BART01037903">
    <property type="protein sequence ID" value="GAH12171.1"/>
    <property type="molecule type" value="Genomic_DNA"/>
</dbReference>
<feature type="non-terminal residue" evidence="1">
    <location>
        <position position="99"/>
    </location>
</feature>
<evidence type="ECO:0008006" key="2">
    <source>
        <dbReference type="Google" id="ProtNLM"/>
    </source>
</evidence>
<evidence type="ECO:0000313" key="1">
    <source>
        <dbReference type="EMBL" id="GAH12171.1"/>
    </source>
</evidence>
<gene>
    <name evidence="1" type="ORF">S01H4_63164</name>
</gene>
<sequence length="99" mass="11075">MEYVSGEILTVNGFERGYLGVKNHKMMDRGKGNPPKKPIHKGLIVPTLVNAHTHIGDSFIRKRNLKLPRNVEDLVAPPDGLKHRLLKEASDLEIIGGMR</sequence>
<comment type="caution">
    <text evidence="1">The sequence shown here is derived from an EMBL/GenBank/DDBJ whole genome shotgun (WGS) entry which is preliminary data.</text>
</comment>
<protein>
    <recommendedName>
        <fullName evidence="2">Amidohydrolase-related domain-containing protein</fullName>
    </recommendedName>
</protein>
<reference evidence="1" key="1">
    <citation type="journal article" date="2014" name="Front. Microbiol.">
        <title>High frequency of phylogenetically diverse reductive dehalogenase-homologous genes in deep subseafloor sedimentary metagenomes.</title>
        <authorList>
            <person name="Kawai M."/>
            <person name="Futagami T."/>
            <person name="Toyoda A."/>
            <person name="Takaki Y."/>
            <person name="Nishi S."/>
            <person name="Hori S."/>
            <person name="Arai W."/>
            <person name="Tsubouchi T."/>
            <person name="Morono Y."/>
            <person name="Uchiyama I."/>
            <person name="Ito T."/>
            <person name="Fujiyama A."/>
            <person name="Inagaki F."/>
            <person name="Takami H."/>
        </authorList>
    </citation>
    <scope>NUCLEOTIDE SEQUENCE</scope>
    <source>
        <strain evidence="1">Expedition CK06-06</strain>
    </source>
</reference>